<proteinExistence type="predicted"/>
<protein>
    <submittedName>
        <fullName evidence="3">Uncharacterized protein LOC115003882</fullName>
    </submittedName>
</protein>
<reference evidence="3" key="1">
    <citation type="submission" date="2025-08" db="UniProtKB">
        <authorList>
            <consortium name="RefSeq"/>
        </authorList>
    </citation>
    <scope>IDENTIFICATION</scope>
</reference>
<dbReference type="Proteomes" id="UP000504630">
    <property type="component" value="Chromosome 3"/>
</dbReference>
<evidence type="ECO:0000313" key="2">
    <source>
        <dbReference type="Proteomes" id="UP000504630"/>
    </source>
</evidence>
<dbReference type="AlphaFoldDB" id="A0A6J2P8X9"/>
<evidence type="ECO:0000256" key="1">
    <source>
        <dbReference type="SAM" id="MobiDB-lite"/>
    </source>
</evidence>
<sequence length="201" mass="22073">MRWQALPQAPHQCAQGIQELSVALSGGRGSAAGGGPVKARCSQQEITAPEQRVTTQGQDLEAAHSQTTERKQCASWDMYSCYIQERAGGEDFVVSRWASAELVNTEQLQSRNRKATVQSEGFVFSLVSTRRSPLSTGLSWNLLYIDQASVTQQLLETCSVHCCALTARGVLISQAESQQIMRRVSADDLPKPVFLQIWTSL</sequence>
<dbReference type="KEGG" id="cgob:115003882"/>
<evidence type="ECO:0000313" key="3">
    <source>
        <dbReference type="RefSeq" id="XP_029281687.1"/>
    </source>
</evidence>
<dbReference type="GeneID" id="115003882"/>
<dbReference type="RefSeq" id="XP_029281687.1">
    <property type="nucleotide sequence ID" value="XM_029425827.1"/>
</dbReference>
<name>A0A6J2P8X9_COTGO</name>
<feature type="compositionally biased region" description="Polar residues" evidence="1">
    <location>
        <begin position="47"/>
        <end position="58"/>
    </location>
</feature>
<organism evidence="2 3">
    <name type="scientific">Cottoperca gobio</name>
    <name type="common">Frogmouth</name>
    <name type="synonym">Aphritis gobio</name>
    <dbReference type="NCBI Taxonomy" id="56716"/>
    <lineage>
        <taxon>Eukaryota</taxon>
        <taxon>Metazoa</taxon>
        <taxon>Chordata</taxon>
        <taxon>Craniata</taxon>
        <taxon>Vertebrata</taxon>
        <taxon>Euteleostomi</taxon>
        <taxon>Actinopterygii</taxon>
        <taxon>Neopterygii</taxon>
        <taxon>Teleostei</taxon>
        <taxon>Neoteleostei</taxon>
        <taxon>Acanthomorphata</taxon>
        <taxon>Eupercaria</taxon>
        <taxon>Perciformes</taxon>
        <taxon>Notothenioidei</taxon>
        <taxon>Bovichtidae</taxon>
        <taxon>Cottoperca</taxon>
    </lineage>
</organism>
<keyword evidence="2" id="KW-1185">Reference proteome</keyword>
<dbReference type="InParanoid" id="A0A6J2P8X9"/>
<accession>A0A6J2P8X9</accession>
<gene>
    <name evidence="3" type="primary">LOC115003882</name>
</gene>
<feature type="region of interest" description="Disordered" evidence="1">
    <location>
        <begin position="47"/>
        <end position="66"/>
    </location>
</feature>